<reference evidence="1 2" key="1">
    <citation type="journal article" date="2022" name="bioRxiv">
        <title>The genome of the oomycete Peronosclerospora sorghi, a cosmopolitan pathogen of maize and sorghum, is inflated with dispersed pseudogenes.</title>
        <authorList>
            <person name="Fletcher K."/>
            <person name="Martin F."/>
            <person name="Isakeit T."/>
            <person name="Cavanaugh K."/>
            <person name="Magill C."/>
            <person name="Michelmore R."/>
        </authorList>
    </citation>
    <scope>NUCLEOTIDE SEQUENCE [LARGE SCALE GENOMIC DNA]</scope>
    <source>
        <strain evidence="1">P6</strain>
    </source>
</reference>
<dbReference type="EMBL" id="CM047580">
    <property type="protein sequence ID" value="KAI9922824.1"/>
    <property type="molecule type" value="Genomic_DNA"/>
</dbReference>
<evidence type="ECO:0000313" key="1">
    <source>
        <dbReference type="EMBL" id="KAI9922824.1"/>
    </source>
</evidence>
<gene>
    <name evidence="1" type="ORF">PsorP6_001312</name>
</gene>
<sequence>MLEKCDRCIANLQMDTRKASRRINEKALEYLQTSDWNLLISFKANGEATTALQGRWAGVSMREGIRGRVENDVHTTGKNPDGRLSKSLLITLDQKYNDDNRGSSAVHLFY</sequence>
<organism evidence="1 2">
    <name type="scientific">Peronosclerospora sorghi</name>
    <dbReference type="NCBI Taxonomy" id="230839"/>
    <lineage>
        <taxon>Eukaryota</taxon>
        <taxon>Sar</taxon>
        <taxon>Stramenopiles</taxon>
        <taxon>Oomycota</taxon>
        <taxon>Peronosporomycetes</taxon>
        <taxon>Peronosporales</taxon>
        <taxon>Peronosporaceae</taxon>
        <taxon>Peronosclerospora</taxon>
    </lineage>
</organism>
<accession>A0ACC0WVC1</accession>
<dbReference type="Proteomes" id="UP001163321">
    <property type="component" value="Chromosome 1"/>
</dbReference>
<protein>
    <submittedName>
        <fullName evidence="1">Uncharacterized protein</fullName>
    </submittedName>
</protein>
<proteinExistence type="predicted"/>
<keyword evidence="2" id="KW-1185">Reference proteome</keyword>
<name>A0ACC0WVC1_9STRA</name>
<comment type="caution">
    <text evidence="1">The sequence shown here is derived from an EMBL/GenBank/DDBJ whole genome shotgun (WGS) entry which is preliminary data.</text>
</comment>
<evidence type="ECO:0000313" key="2">
    <source>
        <dbReference type="Proteomes" id="UP001163321"/>
    </source>
</evidence>